<feature type="transmembrane region" description="Helical" evidence="1">
    <location>
        <begin position="72"/>
        <end position="91"/>
    </location>
</feature>
<keyword evidence="5" id="KW-1185">Reference proteome</keyword>
<dbReference type="STRING" id="797209.GCA_000376445_02876"/>
<name>E7QY80_HALPU</name>
<accession>E7QY80</accession>
<dbReference type="Proteomes" id="UP000003751">
    <property type="component" value="Unassembled WGS sequence"/>
</dbReference>
<reference evidence="5" key="3">
    <citation type="submission" date="2016-11" db="EMBL/GenBank/DDBJ databases">
        <authorList>
            <person name="Varghese N."/>
            <person name="Submissions S."/>
        </authorList>
    </citation>
    <scope>NUCLEOTIDE SEQUENCE [LARGE SCALE GENOMIC DNA]</scope>
    <source>
        <strain evidence="5">DX253</strain>
    </source>
</reference>
<organism evidence="2 4">
    <name type="scientific">Haladaptatus paucihalophilus DX253</name>
    <dbReference type="NCBI Taxonomy" id="797209"/>
    <lineage>
        <taxon>Archaea</taxon>
        <taxon>Methanobacteriati</taxon>
        <taxon>Methanobacteriota</taxon>
        <taxon>Stenosarchaea group</taxon>
        <taxon>Halobacteria</taxon>
        <taxon>Halobacteriales</taxon>
        <taxon>Haladaptataceae</taxon>
        <taxon>Haladaptatus</taxon>
    </lineage>
</organism>
<keyword evidence="1" id="KW-0812">Transmembrane</keyword>
<feature type="transmembrane region" description="Helical" evidence="1">
    <location>
        <begin position="20"/>
        <end position="38"/>
    </location>
</feature>
<dbReference type="OrthoDB" id="330759at2157"/>
<dbReference type="RefSeq" id="WP_007982461.1">
    <property type="nucleotide sequence ID" value="NZ_AEMG01000025.1"/>
</dbReference>
<evidence type="ECO:0000313" key="5">
    <source>
        <dbReference type="Proteomes" id="UP000184203"/>
    </source>
</evidence>
<proteinExistence type="predicted"/>
<dbReference type="AlphaFoldDB" id="E7QY80"/>
<dbReference type="Pfam" id="PF24287">
    <property type="entry name" value="DUF7475"/>
    <property type="match status" value="1"/>
</dbReference>
<dbReference type="EMBL" id="FRAN01000003">
    <property type="protein sequence ID" value="SHK76901.1"/>
    <property type="molecule type" value="Genomic_DNA"/>
</dbReference>
<keyword evidence="1" id="KW-1133">Transmembrane helix</keyword>
<gene>
    <name evidence="3" type="ORF">SAMN05444342_2121</name>
    <name evidence="2" type="ORF">ZOD2009_18849</name>
</gene>
<evidence type="ECO:0000313" key="2">
    <source>
        <dbReference type="EMBL" id="EFW90546.1"/>
    </source>
</evidence>
<feature type="transmembrane region" description="Helical" evidence="1">
    <location>
        <begin position="103"/>
        <end position="122"/>
    </location>
</feature>
<evidence type="ECO:0000313" key="4">
    <source>
        <dbReference type="Proteomes" id="UP000003751"/>
    </source>
</evidence>
<reference evidence="2 4" key="1">
    <citation type="journal article" date="2014" name="ISME J.">
        <title>Trehalose/2-sulfotrehalose biosynthesis and glycine-betaine uptake are widely spread mechanisms for osmoadaptation in the Halobacteriales.</title>
        <authorList>
            <person name="Youssef N.H."/>
            <person name="Savage-Ashlock K.N."/>
            <person name="McCully A.L."/>
            <person name="Luedtke B."/>
            <person name="Shaw E.I."/>
            <person name="Hoff W.D."/>
            <person name="Elshahed M.S."/>
        </authorList>
    </citation>
    <scope>NUCLEOTIDE SEQUENCE [LARGE SCALE GENOMIC DNA]</scope>
    <source>
        <strain evidence="2 4">DX253</strain>
    </source>
</reference>
<sequence>MATETRSWFDRTDGLASLDYVGIVLAAITGFIHLYEGVEDLGEGIFGILFILAGLGFFGAIVLLWLGFNRRILYPVGIAFTGIQFAAYFGLRWPNVYEPLGLVDKLVQLLLIVVLFLLWQTVE</sequence>
<dbReference type="EMBL" id="AEMG01000025">
    <property type="protein sequence ID" value="EFW90546.1"/>
    <property type="molecule type" value="Genomic_DNA"/>
</dbReference>
<dbReference type="eggNOG" id="arCOG04524">
    <property type="taxonomic scope" value="Archaea"/>
</dbReference>
<protein>
    <submittedName>
        <fullName evidence="2">Uncharacterized protein</fullName>
    </submittedName>
</protein>
<evidence type="ECO:0000256" key="1">
    <source>
        <dbReference type="SAM" id="Phobius"/>
    </source>
</evidence>
<reference evidence="3" key="2">
    <citation type="submission" date="2016-11" db="EMBL/GenBank/DDBJ databases">
        <authorList>
            <person name="Jaros S."/>
            <person name="Januszkiewicz K."/>
            <person name="Wedrychowicz H."/>
        </authorList>
    </citation>
    <scope>NUCLEOTIDE SEQUENCE [LARGE SCALE GENOMIC DNA]</scope>
    <source>
        <strain evidence="3">DX253</strain>
    </source>
</reference>
<dbReference type="InterPro" id="IPR055898">
    <property type="entry name" value="DUF7475"/>
</dbReference>
<keyword evidence="1" id="KW-0472">Membrane</keyword>
<dbReference type="PATRIC" id="fig|797209.4.peg.3695"/>
<dbReference type="Proteomes" id="UP000184203">
    <property type="component" value="Unassembled WGS sequence"/>
</dbReference>
<evidence type="ECO:0000313" key="3">
    <source>
        <dbReference type="EMBL" id="SHK76901.1"/>
    </source>
</evidence>
<feature type="transmembrane region" description="Helical" evidence="1">
    <location>
        <begin position="45"/>
        <end position="66"/>
    </location>
</feature>